<reference evidence="3" key="1">
    <citation type="submission" date="2017-09" db="EMBL/GenBank/DDBJ databases">
        <title>Complete Genome Sequence of ansamitocin-producing Bacterium Actinosynnema pretiosum X47.</title>
        <authorList>
            <person name="Cao G."/>
            <person name="Zong G."/>
            <person name="Zhong C."/>
            <person name="Fu J."/>
        </authorList>
    </citation>
    <scope>NUCLEOTIDE SEQUENCE [LARGE SCALE GENOMIC DNA]</scope>
    <source>
        <strain evidence="3">X47</strain>
    </source>
</reference>
<dbReference type="InterPro" id="IPR010499">
    <property type="entry name" value="AraC_E-bd"/>
</dbReference>
<evidence type="ECO:0000259" key="2">
    <source>
        <dbReference type="SMART" id="SM00871"/>
    </source>
</evidence>
<organism evidence="3 4">
    <name type="scientific">Actinosynnema pretiosum</name>
    <dbReference type="NCBI Taxonomy" id="42197"/>
    <lineage>
        <taxon>Bacteria</taxon>
        <taxon>Bacillati</taxon>
        <taxon>Actinomycetota</taxon>
        <taxon>Actinomycetes</taxon>
        <taxon>Pseudonocardiales</taxon>
        <taxon>Pseudonocardiaceae</taxon>
        <taxon>Actinosynnema</taxon>
    </lineage>
</organism>
<evidence type="ECO:0000313" key="4">
    <source>
        <dbReference type="Proteomes" id="UP000218505"/>
    </source>
</evidence>
<dbReference type="InterPro" id="IPR011256">
    <property type="entry name" value="Reg_factor_effector_dom_sf"/>
</dbReference>
<feature type="domain" description="AraC effector-binding" evidence="2">
    <location>
        <begin position="3"/>
        <end position="152"/>
    </location>
</feature>
<accession>A0A290ZDF1</accession>
<proteinExistence type="predicted"/>
<dbReference type="Pfam" id="PF06445">
    <property type="entry name" value="GyrI-like"/>
    <property type="match status" value="1"/>
</dbReference>
<evidence type="ECO:0000256" key="1">
    <source>
        <dbReference type="SAM" id="MobiDB-lite"/>
    </source>
</evidence>
<dbReference type="Proteomes" id="UP000218505">
    <property type="component" value="Chromosome"/>
</dbReference>
<sequence>MGTEPELVESTPTTTAVVRGVIGFAEVRDFFDTSFQQLGRVLAERGVTPAGAAFGPHRDASTHGREGVLALEVGFPVDSGIVAEGDVVPGELPGGRVARLTHVGAFDGLEESWKRLASWIGARGLSPSTTRWEVCTTEPSPDGDPAELRTERRTGQWTGGGRPGR</sequence>
<name>A0A290ZDF1_9PSEU</name>
<feature type="region of interest" description="Disordered" evidence="1">
    <location>
        <begin position="131"/>
        <end position="165"/>
    </location>
</feature>
<keyword evidence="4" id="KW-1185">Reference proteome</keyword>
<evidence type="ECO:0000313" key="3">
    <source>
        <dbReference type="EMBL" id="ATE57070.1"/>
    </source>
</evidence>
<dbReference type="SMART" id="SM00871">
    <property type="entry name" value="AraC_E_bind"/>
    <property type="match status" value="1"/>
</dbReference>
<dbReference type="RefSeq" id="WP_096496802.1">
    <property type="nucleotide sequence ID" value="NZ_CP023445.1"/>
</dbReference>
<gene>
    <name evidence="3" type="ORF">CNX65_30405</name>
</gene>
<dbReference type="SUPFAM" id="SSF55136">
    <property type="entry name" value="Probable bacterial effector-binding domain"/>
    <property type="match status" value="1"/>
</dbReference>
<dbReference type="AlphaFoldDB" id="A0A290ZDF1"/>
<dbReference type="EMBL" id="CP023445">
    <property type="protein sequence ID" value="ATE57070.1"/>
    <property type="molecule type" value="Genomic_DNA"/>
</dbReference>
<protein>
    <submittedName>
        <fullName evidence="3">AraC family transcriptional regulator</fullName>
    </submittedName>
</protein>
<dbReference type="KEGG" id="apre:CNX65_30405"/>
<dbReference type="Gene3D" id="3.20.80.10">
    <property type="entry name" value="Regulatory factor, effector binding domain"/>
    <property type="match status" value="1"/>
</dbReference>
<dbReference type="InterPro" id="IPR029442">
    <property type="entry name" value="GyrI-like"/>
</dbReference>